<dbReference type="Proteomes" id="UP001500822">
    <property type="component" value="Unassembled WGS sequence"/>
</dbReference>
<keyword evidence="10 12" id="KW-0560">Oxidoreductase</keyword>
<comment type="cofactor">
    <cofactor evidence="2 12">
        <name>FAD</name>
        <dbReference type="ChEBI" id="CHEBI:57692"/>
    </cofactor>
</comment>
<dbReference type="InterPro" id="IPR050464">
    <property type="entry name" value="Zeta_carotene_desat/Oxidored"/>
</dbReference>
<evidence type="ECO:0000256" key="11">
    <source>
        <dbReference type="ARBA" id="ARBA00023133"/>
    </source>
</evidence>
<keyword evidence="8 12" id="KW-0285">Flavoprotein</keyword>
<comment type="similarity">
    <text evidence="5 12">Belongs to the protoporphyrinogen/coproporphyrinogen oxidase family. Coproporphyrinogen III oxidase subfamily.</text>
</comment>
<dbReference type="EC" id="1.3.3.15" evidence="6 12"/>
<keyword evidence="12" id="KW-0963">Cytoplasm</keyword>
<organism evidence="14 15">
    <name type="scientific">Gordonia alkaliphila</name>
    <dbReference type="NCBI Taxonomy" id="1053547"/>
    <lineage>
        <taxon>Bacteria</taxon>
        <taxon>Bacillati</taxon>
        <taxon>Actinomycetota</taxon>
        <taxon>Actinomycetes</taxon>
        <taxon>Mycobacteriales</taxon>
        <taxon>Gordoniaceae</taxon>
        <taxon>Gordonia</taxon>
    </lineage>
</organism>
<feature type="domain" description="Amine oxidase" evidence="13">
    <location>
        <begin position="12"/>
        <end position="451"/>
    </location>
</feature>
<evidence type="ECO:0000256" key="5">
    <source>
        <dbReference type="ARBA" id="ARBA00008310"/>
    </source>
</evidence>
<evidence type="ECO:0000256" key="12">
    <source>
        <dbReference type="RuleBase" id="RU364052"/>
    </source>
</evidence>
<keyword evidence="11 12" id="KW-0350">Heme biosynthesis</keyword>
<evidence type="ECO:0000256" key="3">
    <source>
        <dbReference type="ARBA" id="ARBA00002185"/>
    </source>
</evidence>
<dbReference type="NCBIfam" id="TIGR00562">
    <property type="entry name" value="proto_IX_ox"/>
    <property type="match status" value="1"/>
</dbReference>
<dbReference type="PRINTS" id="PR00419">
    <property type="entry name" value="ADXRDTASE"/>
</dbReference>
<dbReference type="Gene3D" id="3.50.50.60">
    <property type="entry name" value="FAD/NAD(P)-binding domain"/>
    <property type="match status" value="1"/>
</dbReference>
<evidence type="ECO:0000313" key="14">
    <source>
        <dbReference type="EMBL" id="GAA4740307.1"/>
    </source>
</evidence>
<comment type="pathway">
    <text evidence="4 12">Porphyrin-containing compound metabolism; protoheme biosynthesis.</text>
</comment>
<sequence>MSVRVAVVGGGVSGLTAAYALRRTLGAEALVEVFEATDRLGGLLHTPLIGGLPVDVGAEAFIVRRPEASALVAELGLAAHVRAPGPLRPALWSGDGLHSLPTPAVMGIPTGAGSLGDLVDDRVRVKIADEALRGWTWEAGTPISVGALVRDRFGDEVVARSVDPMLGGVYSARADQLGLVETIPGLARALDAGAPSLTAAVTGLSVAAAQNSGPVFGALRGGYRTLVEALRAASGALVRIGARVVAIDADGPGYTVTDADGAAASYDAVIVAVPPWQAGPMLTSVAADAAATLSAVQAAGSAVVACVLAPGSVLPDHSGVLVATDADLAMKAVTLSTQKWPHLAEAGPPVLRVSFGRLGEPVTMTDDLLVAAALADLERVFAAAGLPAPVPESVAVQRWPTGLPHFAPGHLAAMATALDQLPAGVALAGAAVDGVGVPACIGAARRAAGRIVAGLTEG</sequence>
<proteinExistence type="inferred from homology"/>
<dbReference type="InterPro" id="IPR036188">
    <property type="entry name" value="FAD/NAD-bd_sf"/>
</dbReference>
<dbReference type="RefSeq" id="WP_345312341.1">
    <property type="nucleotide sequence ID" value="NZ_BAABIE010000002.1"/>
</dbReference>
<gene>
    <name evidence="14" type="ORF">GCM10023217_05390</name>
</gene>
<evidence type="ECO:0000259" key="13">
    <source>
        <dbReference type="Pfam" id="PF01593"/>
    </source>
</evidence>
<protein>
    <recommendedName>
        <fullName evidence="7 12">Coproporphyrinogen III oxidase</fullName>
        <ecNumber evidence="6 12">1.3.3.15</ecNumber>
    </recommendedName>
</protein>
<dbReference type="PANTHER" id="PTHR42923:SF3">
    <property type="entry name" value="PROTOPORPHYRINOGEN OXIDASE"/>
    <property type="match status" value="1"/>
</dbReference>
<dbReference type="SUPFAM" id="SSF54373">
    <property type="entry name" value="FAD-linked reductases, C-terminal domain"/>
    <property type="match status" value="1"/>
</dbReference>
<dbReference type="Gene3D" id="1.10.3110.10">
    <property type="entry name" value="protoporphyrinogen ix oxidase, domain 3"/>
    <property type="match status" value="1"/>
</dbReference>
<keyword evidence="9 12" id="KW-0274">FAD</keyword>
<dbReference type="Gene3D" id="3.90.660.20">
    <property type="entry name" value="Protoporphyrinogen oxidase, mitochondrial, domain 2"/>
    <property type="match status" value="1"/>
</dbReference>
<comment type="subcellular location">
    <subcellularLocation>
        <location evidence="12">Cytoplasm</location>
    </subcellularLocation>
</comment>
<evidence type="ECO:0000313" key="15">
    <source>
        <dbReference type="Proteomes" id="UP001500822"/>
    </source>
</evidence>
<comment type="caution">
    <text evidence="14">The sequence shown here is derived from an EMBL/GenBank/DDBJ whole genome shotgun (WGS) entry which is preliminary data.</text>
</comment>
<name>A0ABP8YY35_9ACTN</name>
<dbReference type="EMBL" id="BAABIE010000002">
    <property type="protein sequence ID" value="GAA4740307.1"/>
    <property type="molecule type" value="Genomic_DNA"/>
</dbReference>
<comment type="function">
    <text evidence="3 12">Involved in coproporphyrin-dependent heme b biosynthesis. Catalyzes the oxidation of coproporphyrinogen III to coproporphyrin III.</text>
</comment>
<evidence type="ECO:0000256" key="2">
    <source>
        <dbReference type="ARBA" id="ARBA00001974"/>
    </source>
</evidence>
<comment type="catalytic activity">
    <reaction evidence="1">
        <text>coproporphyrinogen III + 3 O2 = coproporphyrin III + 3 H2O2</text>
        <dbReference type="Rhea" id="RHEA:43436"/>
        <dbReference type="ChEBI" id="CHEBI:15379"/>
        <dbReference type="ChEBI" id="CHEBI:16240"/>
        <dbReference type="ChEBI" id="CHEBI:57309"/>
        <dbReference type="ChEBI" id="CHEBI:131725"/>
        <dbReference type="EC" id="1.3.3.15"/>
    </reaction>
    <physiologicalReaction direction="left-to-right" evidence="1">
        <dbReference type="Rhea" id="RHEA:43437"/>
    </physiologicalReaction>
</comment>
<evidence type="ECO:0000256" key="1">
    <source>
        <dbReference type="ARBA" id="ARBA00001755"/>
    </source>
</evidence>
<evidence type="ECO:0000256" key="6">
    <source>
        <dbReference type="ARBA" id="ARBA00012402"/>
    </source>
</evidence>
<dbReference type="Pfam" id="PF01593">
    <property type="entry name" value="Amino_oxidase"/>
    <property type="match status" value="1"/>
</dbReference>
<evidence type="ECO:0000256" key="8">
    <source>
        <dbReference type="ARBA" id="ARBA00022630"/>
    </source>
</evidence>
<evidence type="ECO:0000256" key="9">
    <source>
        <dbReference type="ARBA" id="ARBA00022827"/>
    </source>
</evidence>
<evidence type="ECO:0000256" key="4">
    <source>
        <dbReference type="ARBA" id="ARBA00004744"/>
    </source>
</evidence>
<dbReference type="SUPFAM" id="SSF51905">
    <property type="entry name" value="FAD/NAD(P)-binding domain"/>
    <property type="match status" value="1"/>
</dbReference>
<evidence type="ECO:0000256" key="7">
    <source>
        <dbReference type="ARBA" id="ARBA00019046"/>
    </source>
</evidence>
<dbReference type="InterPro" id="IPR002937">
    <property type="entry name" value="Amino_oxidase"/>
</dbReference>
<evidence type="ECO:0000256" key="10">
    <source>
        <dbReference type="ARBA" id="ARBA00023002"/>
    </source>
</evidence>
<dbReference type="PANTHER" id="PTHR42923">
    <property type="entry name" value="PROTOPORPHYRINOGEN OXIDASE"/>
    <property type="match status" value="1"/>
</dbReference>
<keyword evidence="15" id="KW-1185">Reference proteome</keyword>
<dbReference type="InterPro" id="IPR004572">
    <property type="entry name" value="Protoporphyrinogen_oxidase"/>
</dbReference>
<accession>A0ABP8YY35</accession>
<reference evidence="15" key="1">
    <citation type="journal article" date="2019" name="Int. J. Syst. Evol. Microbiol.">
        <title>The Global Catalogue of Microorganisms (GCM) 10K type strain sequencing project: providing services to taxonomists for standard genome sequencing and annotation.</title>
        <authorList>
            <consortium name="The Broad Institute Genomics Platform"/>
            <consortium name="The Broad Institute Genome Sequencing Center for Infectious Disease"/>
            <person name="Wu L."/>
            <person name="Ma J."/>
        </authorList>
    </citation>
    <scope>NUCLEOTIDE SEQUENCE [LARGE SCALE GENOMIC DNA]</scope>
    <source>
        <strain evidence="15">JCM 18077</strain>
    </source>
</reference>